<name>A0A428R1Z0_9HYPO</name>
<evidence type="ECO:0000313" key="3">
    <source>
        <dbReference type="Proteomes" id="UP000288168"/>
    </source>
</evidence>
<accession>A0A428R1Z0</accession>
<dbReference type="EMBL" id="NKCI01000006">
    <property type="protein sequence ID" value="RSL71491.1"/>
    <property type="molecule type" value="Genomic_DNA"/>
</dbReference>
<protein>
    <submittedName>
        <fullName evidence="2">Uncharacterized protein</fullName>
    </submittedName>
</protein>
<organism evidence="2 3">
    <name type="scientific">Fusarium duplospermum</name>
    <dbReference type="NCBI Taxonomy" id="1325734"/>
    <lineage>
        <taxon>Eukaryota</taxon>
        <taxon>Fungi</taxon>
        <taxon>Dikarya</taxon>
        <taxon>Ascomycota</taxon>
        <taxon>Pezizomycotina</taxon>
        <taxon>Sordariomycetes</taxon>
        <taxon>Hypocreomycetidae</taxon>
        <taxon>Hypocreales</taxon>
        <taxon>Nectriaceae</taxon>
        <taxon>Fusarium</taxon>
        <taxon>Fusarium solani species complex</taxon>
    </lineage>
</organism>
<sequence>MLSVPIVTRYEVDDNDFGDRKVENKQVEEKLGKDSTAGITATRATTPAASTTVTTTTTTATTFTIFTSDAAPTTTFGAYLGGSAPYTELSEKRCPVSDQGICLDFPSAPRRSLLFGLSSSEEPLLGKPCTIASRTETR</sequence>
<evidence type="ECO:0000256" key="1">
    <source>
        <dbReference type="SAM" id="MobiDB-lite"/>
    </source>
</evidence>
<keyword evidence="3" id="KW-1185">Reference proteome</keyword>
<feature type="compositionally biased region" description="Low complexity" evidence="1">
    <location>
        <begin position="36"/>
        <end position="51"/>
    </location>
</feature>
<evidence type="ECO:0000313" key="2">
    <source>
        <dbReference type="EMBL" id="RSL71491.1"/>
    </source>
</evidence>
<feature type="region of interest" description="Disordered" evidence="1">
    <location>
        <begin position="31"/>
        <end position="51"/>
    </location>
</feature>
<dbReference type="AlphaFoldDB" id="A0A428R1Z0"/>
<reference evidence="2 3" key="1">
    <citation type="submission" date="2017-06" db="EMBL/GenBank/DDBJ databases">
        <title>Comparative genomic analysis of Ambrosia Fusariam Clade fungi.</title>
        <authorList>
            <person name="Stajich J.E."/>
            <person name="Carrillo J."/>
            <person name="Kijimoto T."/>
            <person name="Eskalen A."/>
            <person name="O'Donnell K."/>
            <person name="Kasson M."/>
        </authorList>
    </citation>
    <scope>NUCLEOTIDE SEQUENCE [LARGE SCALE GENOMIC DNA]</scope>
    <source>
        <strain evidence="2 3">NRRL62584</strain>
    </source>
</reference>
<gene>
    <name evidence="2" type="ORF">CEP54_001253</name>
</gene>
<proteinExistence type="predicted"/>
<dbReference type="Proteomes" id="UP000288168">
    <property type="component" value="Unassembled WGS sequence"/>
</dbReference>
<comment type="caution">
    <text evidence="2">The sequence shown here is derived from an EMBL/GenBank/DDBJ whole genome shotgun (WGS) entry which is preliminary data.</text>
</comment>